<keyword evidence="2" id="KW-1185">Reference proteome</keyword>
<evidence type="ECO:0000313" key="1">
    <source>
        <dbReference type="EMBL" id="QIS12236.1"/>
    </source>
</evidence>
<gene>
    <name evidence="1" type="ORF">F5544_21870</name>
</gene>
<proteinExistence type="predicted"/>
<sequence>MATEFGLHAAGHVVLHDIFGKVGGLIALVASVVQIPSDTMLTPLEPDWEGPVDQPNDKYLAMCPRADHPMLEVGATQDGYWSGPERDRYADAINDWRGHEHLETLVCRVGLTSNVCGPVWPGSGSN</sequence>
<dbReference type="Proteomes" id="UP000503540">
    <property type="component" value="Chromosome"/>
</dbReference>
<accession>A0A6G9YGQ8</accession>
<name>A0A6G9YGQ8_9NOCA</name>
<dbReference type="KEGG" id="nah:F5544_21870"/>
<protein>
    <submittedName>
        <fullName evidence="1">Uncharacterized protein</fullName>
    </submittedName>
</protein>
<evidence type="ECO:0000313" key="2">
    <source>
        <dbReference type="Proteomes" id="UP000503540"/>
    </source>
</evidence>
<reference evidence="1 2" key="1">
    <citation type="journal article" date="2019" name="ACS Chem. Biol.">
        <title>Identification and Mobilization of a Cryptic Antibiotic Biosynthesis Gene Locus from a Human-Pathogenic Nocardia Isolate.</title>
        <authorList>
            <person name="Herisse M."/>
            <person name="Ishida K."/>
            <person name="Porter J.L."/>
            <person name="Howden B."/>
            <person name="Hertweck C."/>
            <person name="Stinear T.P."/>
            <person name="Pidot S.J."/>
        </authorList>
    </citation>
    <scope>NUCLEOTIDE SEQUENCE [LARGE SCALE GENOMIC DNA]</scope>
    <source>
        <strain evidence="1 2">AUSMDU00012717</strain>
    </source>
</reference>
<dbReference type="RefSeq" id="WP_167474946.1">
    <property type="nucleotide sequence ID" value="NZ_CP046172.1"/>
</dbReference>
<dbReference type="AlphaFoldDB" id="A0A6G9YGQ8"/>
<dbReference type="EMBL" id="CP046172">
    <property type="protein sequence ID" value="QIS12236.1"/>
    <property type="molecule type" value="Genomic_DNA"/>
</dbReference>
<organism evidence="1 2">
    <name type="scientific">Nocardia arthritidis</name>
    <dbReference type="NCBI Taxonomy" id="228602"/>
    <lineage>
        <taxon>Bacteria</taxon>
        <taxon>Bacillati</taxon>
        <taxon>Actinomycetota</taxon>
        <taxon>Actinomycetes</taxon>
        <taxon>Mycobacteriales</taxon>
        <taxon>Nocardiaceae</taxon>
        <taxon>Nocardia</taxon>
    </lineage>
</organism>